<keyword evidence="3" id="KW-0813">Transport</keyword>
<evidence type="ECO:0000256" key="4">
    <source>
        <dbReference type="ARBA" id="ARBA00022452"/>
    </source>
</evidence>
<evidence type="ECO:0000259" key="12">
    <source>
        <dbReference type="Pfam" id="PF13609"/>
    </source>
</evidence>
<dbReference type="GO" id="GO:0006811">
    <property type="term" value="P:monoatomic ion transport"/>
    <property type="evidence" value="ECO:0007669"/>
    <property type="project" value="UniProtKB-KW"/>
</dbReference>
<keyword evidence="8" id="KW-0626">Porin</keyword>
<dbReference type="InterPro" id="IPR050298">
    <property type="entry name" value="Gram-neg_bact_OMP"/>
</dbReference>
<evidence type="ECO:0000313" key="14">
    <source>
        <dbReference type="Proteomes" id="UP000235916"/>
    </source>
</evidence>
<feature type="chain" id="PRO_5014834899" evidence="11">
    <location>
        <begin position="23"/>
        <end position="361"/>
    </location>
</feature>
<evidence type="ECO:0000256" key="8">
    <source>
        <dbReference type="ARBA" id="ARBA00023114"/>
    </source>
</evidence>
<protein>
    <submittedName>
        <fullName evidence="13">Porin</fullName>
    </submittedName>
</protein>
<dbReference type="Gene3D" id="2.40.160.10">
    <property type="entry name" value="Porin"/>
    <property type="match status" value="1"/>
</dbReference>
<dbReference type="PANTHER" id="PTHR34501">
    <property type="entry name" value="PROTEIN YDDL-RELATED"/>
    <property type="match status" value="1"/>
</dbReference>
<keyword evidence="5" id="KW-0812">Transmembrane</keyword>
<dbReference type="InterPro" id="IPR023614">
    <property type="entry name" value="Porin_dom_sf"/>
</dbReference>
<evidence type="ECO:0000256" key="3">
    <source>
        <dbReference type="ARBA" id="ARBA00022448"/>
    </source>
</evidence>
<dbReference type="Pfam" id="PF13609">
    <property type="entry name" value="Porin_4"/>
    <property type="match status" value="1"/>
</dbReference>
<dbReference type="GO" id="GO:0046930">
    <property type="term" value="C:pore complex"/>
    <property type="evidence" value="ECO:0007669"/>
    <property type="project" value="UniProtKB-KW"/>
</dbReference>
<comment type="caution">
    <text evidence="13">The sequence shown here is derived from an EMBL/GenBank/DDBJ whole genome shotgun (WGS) entry which is preliminary data.</text>
</comment>
<keyword evidence="14" id="KW-1185">Reference proteome</keyword>
<feature type="signal peptide" evidence="11">
    <location>
        <begin position="1"/>
        <end position="22"/>
    </location>
</feature>
<keyword evidence="10" id="KW-0998">Cell outer membrane</keyword>
<proteinExistence type="predicted"/>
<dbReference type="Proteomes" id="UP000235916">
    <property type="component" value="Unassembled WGS sequence"/>
</dbReference>
<gene>
    <name evidence="13" type="ORF">C1O66_01055</name>
</gene>
<dbReference type="PANTHER" id="PTHR34501:SF9">
    <property type="entry name" value="MAJOR OUTER MEMBRANE PROTEIN P.IA"/>
    <property type="match status" value="1"/>
</dbReference>
<keyword evidence="6 11" id="KW-0732">Signal</keyword>
<dbReference type="EMBL" id="POSP01000001">
    <property type="protein sequence ID" value="PND40016.1"/>
    <property type="molecule type" value="Genomic_DNA"/>
</dbReference>
<dbReference type="OrthoDB" id="6975458at2"/>
<evidence type="ECO:0000256" key="1">
    <source>
        <dbReference type="ARBA" id="ARBA00004571"/>
    </source>
</evidence>
<name>A0A2N8L2T8_9BURK</name>
<dbReference type="AlphaFoldDB" id="A0A2N8L2T8"/>
<evidence type="ECO:0000256" key="6">
    <source>
        <dbReference type="ARBA" id="ARBA00022729"/>
    </source>
</evidence>
<comment type="subcellular location">
    <subcellularLocation>
        <location evidence="1">Cell outer membrane</location>
        <topology evidence="1">Multi-pass membrane protein</topology>
    </subcellularLocation>
</comment>
<accession>A0A2N8L2T8</accession>
<keyword evidence="4" id="KW-1134">Transmembrane beta strand</keyword>
<evidence type="ECO:0000313" key="13">
    <source>
        <dbReference type="EMBL" id="PND40016.1"/>
    </source>
</evidence>
<dbReference type="CDD" id="cd00342">
    <property type="entry name" value="gram_neg_porins"/>
    <property type="match status" value="1"/>
</dbReference>
<comment type="subunit">
    <text evidence="2">Homotrimer.</text>
</comment>
<reference evidence="13 14" key="1">
    <citation type="submission" date="2018-01" db="EMBL/GenBank/DDBJ databases">
        <title>Draft genome sequence of Paucibacter aquatile CR182 isolated from freshwater of the Nakdong River.</title>
        <authorList>
            <person name="Choi A."/>
            <person name="Chung E.J."/>
        </authorList>
    </citation>
    <scope>NUCLEOTIDE SEQUENCE [LARGE SCALE GENOMIC DNA]</scope>
    <source>
        <strain evidence="13 14">CR182</strain>
    </source>
</reference>
<dbReference type="GO" id="GO:0009279">
    <property type="term" value="C:cell outer membrane"/>
    <property type="evidence" value="ECO:0007669"/>
    <property type="project" value="UniProtKB-SubCell"/>
</dbReference>
<dbReference type="InterPro" id="IPR033900">
    <property type="entry name" value="Gram_neg_porin_domain"/>
</dbReference>
<evidence type="ECO:0000256" key="11">
    <source>
        <dbReference type="SAM" id="SignalP"/>
    </source>
</evidence>
<evidence type="ECO:0000256" key="5">
    <source>
        <dbReference type="ARBA" id="ARBA00022692"/>
    </source>
</evidence>
<evidence type="ECO:0000256" key="7">
    <source>
        <dbReference type="ARBA" id="ARBA00023065"/>
    </source>
</evidence>
<dbReference type="GO" id="GO:0015288">
    <property type="term" value="F:porin activity"/>
    <property type="evidence" value="ECO:0007669"/>
    <property type="project" value="UniProtKB-KW"/>
</dbReference>
<dbReference type="RefSeq" id="WP_102766151.1">
    <property type="nucleotide sequence ID" value="NZ_POSP01000001.1"/>
</dbReference>
<organism evidence="13 14">
    <name type="scientific">Kinneretia aquatilis</name>
    <dbReference type="NCBI Taxonomy" id="2070761"/>
    <lineage>
        <taxon>Bacteria</taxon>
        <taxon>Pseudomonadati</taxon>
        <taxon>Pseudomonadota</taxon>
        <taxon>Betaproteobacteria</taxon>
        <taxon>Burkholderiales</taxon>
        <taxon>Sphaerotilaceae</taxon>
        <taxon>Roseateles</taxon>
    </lineage>
</organism>
<dbReference type="SUPFAM" id="SSF56935">
    <property type="entry name" value="Porins"/>
    <property type="match status" value="1"/>
</dbReference>
<evidence type="ECO:0000256" key="10">
    <source>
        <dbReference type="ARBA" id="ARBA00023237"/>
    </source>
</evidence>
<feature type="domain" description="Porin" evidence="12">
    <location>
        <begin position="12"/>
        <end position="336"/>
    </location>
</feature>
<evidence type="ECO:0000256" key="2">
    <source>
        <dbReference type="ARBA" id="ARBA00011233"/>
    </source>
</evidence>
<evidence type="ECO:0000256" key="9">
    <source>
        <dbReference type="ARBA" id="ARBA00023136"/>
    </source>
</evidence>
<sequence>MMKKKTAVVLGLLAAFSSSGWAQSSVSLYGILDVGVRYTTNSGTTAASKGDSLSQVIPGGMSNSRLGINVTEDMGGGLKAIANLEHRLNSDTGTQTAAEFWRQSWVGLESKDYGRLTLGRQYNVLFDVYTSTYSSFKYSPYIEIFRPETVMAMAGRQSNMVKYLAEAGPFRGELQIGAGEGASPDKTLGGMLRYAKDELALGAGVLEVKDTAGRKVRGLTVGGAYTAGPLYFNLSFGQNKFDFGTDALQAAYTANYTVSPSSRLNAAGLDVKKRDMMAAGFTYQMSKELNLGLQAWYAKQSHHRLSGESKAGFVAAVADYAFSKRTDVYFEADYSKLGGAVAFDNTAKTRVGLSSGIRHRF</sequence>
<keyword evidence="9" id="KW-0472">Membrane</keyword>
<keyword evidence="7" id="KW-0406">Ion transport</keyword>